<evidence type="ECO:0000256" key="2">
    <source>
        <dbReference type="SAM" id="SignalP"/>
    </source>
</evidence>
<sequence length="128" mass="13235">MPRRFLLAAASTVLALTFGTPAAAKLPPPSAEAQAKAELAKARAAHADKVGAYQLCVWQNRIAEQYRRDAQAQGKAVQPPAPTPACADPGPFVEPTPPLEQAGAHSPAPTAATPPNTAAPQEPTAQQK</sequence>
<comment type="caution">
    <text evidence="3">The sequence shown here is derived from an EMBL/GenBank/DDBJ whole genome shotgun (WGS) entry which is preliminary data.</text>
</comment>
<evidence type="ECO:0000256" key="1">
    <source>
        <dbReference type="SAM" id="MobiDB-lite"/>
    </source>
</evidence>
<dbReference type="EMBL" id="SLXF01000002">
    <property type="protein sequence ID" value="TCP08771.1"/>
    <property type="molecule type" value="Genomic_DNA"/>
</dbReference>
<keyword evidence="2" id="KW-0732">Signal</keyword>
<protein>
    <submittedName>
        <fullName evidence="3">Uncharacterized protein</fullName>
    </submittedName>
</protein>
<evidence type="ECO:0000313" key="4">
    <source>
        <dbReference type="Proteomes" id="UP000294772"/>
    </source>
</evidence>
<reference evidence="3 4" key="1">
    <citation type="submission" date="2019-03" db="EMBL/GenBank/DDBJ databases">
        <title>Genomic Encyclopedia of Type Strains, Phase IV (KMG-IV): sequencing the most valuable type-strain genomes for metagenomic binning, comparative biology and taxonomic classification.</title>
        <authorList>
            <person name="Goeker M."/>
        </authorList>
    </citation>
    <scope>NUCLEOTIDE SEQUENCE [LARGE SCALE GENOMIC DNA]</scope>
    <source>
        <strain evidence="3 4">DSM 15264</strain>
    </source>
</reference>
<feature type="region of interest" description="Disordered" evidence="1">
    <location>
        <begin position="67"/>
        <end position="128"/>
    </location>
</feature>
<feature type="signal peptide" evidence="2">
    <location>
        <begin position="1"/>
        <end position="24"/>
    </location>
</feature>
<dbReference type="AlphaFoldDB" id="A0AA46DFC6"/>
<organism evidence="3 4">
    <name type="scientific">Caldimonas thermodepolymerans</name>
    <dbReference type="NCBI Taxonomy" id="215580"/>
    <lineage>
        <taxon>Bacteria</taxon>
        <taxon>Pseudomonadati</taxon>
        <taxon>Pseudomonadota</taxon>
        <taxon>Betaproteobacteria</taxon>
        <taxon>Burkholderiales</taxon>
        <taxon>Sphaerotilaceae</taxon>
        <taxon>Caldimonas</taxon>
    </lineage>
</organism>
<name>A0AA46DFC6_9BURK</name>
<dbReference type="Proteomes" id="UP000294772">
    <property type="component" value="Unassembled WGS sequence"/>
</dbReference>
<gene>
    <name evidence="3" type="ORF">EV676_102279</name>
</gene>
<proteinExistence type="predicted"/>
<feature type="chain" id="PRO_5041449924" evidence="2">
    <location>
        <begin position="25"/>
        <end position="128"/>
    </location>
</feature>
<dbReference type="RefSeq" id="WP_165908631.1">
    <property type="nucleotide sequence ID" value="NZ_CALFFA010000024.1"/>
</dbReference>
<feature type="compositionally biased region" description="Low complexity" evidence="1">
    <location>
        <begin position="101"/>
        <end position="128"/>
    </location>
</feature>
<evidence type="ECO:0000313" key="3">
    <source>
        <dbReference type="EMBL" id="TCP08771.1"/>
    </source>
</evidence>
<accession>A0AA46DFC6</accession>